<evidence type="ECO:0000313" key="2">
    <source>
        <dbReference type="EMBL" id="KAJ5086519.1"/>
    </source>
</evidence>
<dbReference type="OrthoDB" id="5324692at2759"/>
<feature type="compositionally biased region" description="Low complexity" evidence="1">
    <location>
        <begin position="273"/>
        <end position="286"/>
    </location>
</feature>
<reference evidence="2" key="2">
    <citation type="journal article" date="2023" name="IMA Fungus">
        <title>Comparative genomic study of the Penicillium genus elucidates a diverse pangenome and 15 lateral gene transfer events.</title>
        <authorList>
            <person name="Petersen C."/>
            <person name="Sorensen T."/>
            <person name="Nielsen M.R."/>
            <person name="Sondergaard T.E."/>
            <person name="Sorensen J.L."/>
            <person name="Fitzpatrick D.A."/>
            <person name="Frisvad J.C."/>
            <person name="Nielsen K.L."/>
        </authorList>
    </citation>
    <scope>NUCLEOTIDE SEQUENCE</scope>
    <source>
        <strain evidence="2">IBT 34128</strain>
    </source>
</reference>
<evidence type="ECO:0000313" key="3">
    <source>
        <dbReference type="Proteomes" id="UP001141434"/>
    </source>
</evidence>
<feature type="compositionally biased region" description="Low complexity" evidence="1">
    <location>
        <begin position="1"/>
        <end position="11"/>
    </location>
</feature>
<feature type="compositionally biased region" description="Polar residues" evidence="1">
    <location>
        <begin position="183"/>
        <end position="201"/>
    </location>
</feature>
<sequence>MPSSRRSISTRPPWPPAPRVEDEVEALSRELHGMSKLGDKPGLEGTCARGTVDQHPVLVTAENSVASSSPPSVPSVPGLGNVSSDDSTGPATPPGSFHEPVFPTTSRSQSVHRPRSMSSSTSSKMHGRAQVHQQPSRQPSREPSARRDLRPPSSSSRESYLSRDGEPVQIAPHDSRGRAASERSWTQGSQGSQGPMYNQPSLYPPKAPLSRSNSARSRYGPSSAACSTASQNSSGPRSGYQSDLTTARSRPLSHGPPPSVSTVSTRVPETLPTRGSGSPPSVSTVSMRMPETLPPGPTLAERIEEKLRQRQERRESGSMSDAESRARAASVKPPSTVSGNSNRTSAPSLPSQEIYRATSQRSSYSRPRTASVPVPPGGSGIRSSSGTRQPLRPGSSDEVQTVLRRHTTPQSASDRSQAQSVQSSQPSTASSRPTSMSSAPQQASNPAGLCVSPCPRSVPVAGYQDWYTLRGLPHLDICPSCMNQVAHSRYRNFFIPSLVKPPNQKTRCAFANPWARLAWAQMIKKQHDSLEMLYQMTRPPPGARGCPGRIASEQNWYRIVDPDTGKYLPRFQVCGSCVRNVRILMPSHRETFEASPEPQARVCNFLTSSPRFVQYIDLLDAAASRADASSTRSRPDPRPFIAYARRKVVLRDCPRDKPVLTTWHYIPSLPELCVCEDCYDEVVWPLAKSRRPIARMFSTAMRLLPGDGPNNCREASCQLYSARMRARFRDTVDRDDFAALRSVTLRRFEAERRFRDRADELLDAEGRGYDCNEEMRKAIAEWRRWE</sequence>
<name>A0A9W9JYD6_9EURO</name>
<accession>A0A9W9JYD6</accession>
<feature type="compositionally biased region" description="Basic and acidic residues" evidence="1">
    <location>
        <begin position="301"/>
        <end position="326"/>
    </location>
</feature>
<dbReference type="EMBL" id="JAPMSZ010000010">
    <property type="protein sequence ID" value="KAJ5086519.1"/>
    <property type="molecule type" value="Genomic_DNA"/>
</dbReference>
<feature type="compositionally biased region" description="Basic and acidic residues" evidence="1">
    <location>
        <begin position="26"/>
        <end position="42"/>
    </location>
</feature>
<reference evidence="2" key="1">
    <citation type="submission" date="2022-11" db="EMBL/GenBank/DDBJ databases">
        <authorList>
            <person name="Petersen C."/>
        </authorList>
    </citation>
    <scope>NUCLEOTIDE SEQUENCE</scope>
    <source>
        <strain evidence="2">IBT 34128</strain>
    </source>
</reference>
<feature type="compositionally biased region" description="Polar residues" evidence="1">
    <location>
        <begin position="333"/>
        <end position="368"/>
    </location>
</feature>
<feature type="compositionally biased region" description="Low complexity" evidence="1">
    <location>
        <begin position="63"/>
        <end position="84"/>
    </location>
</feature>
<feature type="compositionally biased region" description="Basic and acidic residues" evidence="1">
    <location>
        <begin position="139"/>
        <end position="150"/>
    </location>
</feature>
<dbReference type="RefSeq" id="XP_056508644.1">
    <property type="nucleotide sequence ID" value="XM_056658351.1"/>
</dbReference>
<dbReference type="Proteomes" id="UP001141434">
    <property type="component" value="Unassembled WGS sequence"/>
</dbReference>
<protein>
    <submittedName>
        <fullName evidence="2">Uncharacterized protein</fullName>
    </submittedName>
</protein>
<evidence type="ECO:0000256" key="1">
    <source>
        <dbReference type="SAM" id="MobiDB-lite"/>
    </source>
</evidence>
<dbReference type="AlphaFoldDB" id="A0A9W9JYD6"/>
<proteinExistence type="predicted"/>
<feature type="compositionally biased region" description="Low complexity" evidence="1">
    <location>
        <begin position="409"/>
        <end position="440"/>
    </location>
</feature>
<comment type="caution">
    <text evidence="2">The sequence shown here is derived from an EMBL/GenBank/DDBJ whole genome shotgun (WGS) entry which is preliminary data.</text>
</comment>
<gene>
    <name evidence="2" type="ORF">NUU61_007826</name>
</gene>
<dbReference type="GeneID" id="81397520"/>
<feature type="compositionally biased region" description="Polar residues" evidence="1">
    <location>
        <begin position="224"/>
        <end position="248"/>
    </location>
</feature>
<feature type="region of interest" description="Disordered" evidence="1">
    <location>
        <begin position="1"/>
        <end position="448"/>
    </location>
</feature>
<organism evidence="2 3">
    <name type="scientific">Penicillium alfredii</name>
    <dbReference type="NCBI Taxonomy" id="1506179"/>
    <lineage>
        <taxon>Eukaryota</taxon>
        <taxon>Fungi</taxon>
        <taxon>Dikarya</taxon>
        <taxon>Ascomycota</taxon>
        <taxon>Pezizomycotina</taxon>
        <taxon>Eurotiomycetes</taxon>
        <taxon>Eurotiomycetidae</taxon>
        <taxon>Eurotiales</taxon>
        <taxon>Aspergillaceae</taxon>
        <taxon>Penicillium</taxon>
    </lineage>
</organism>
<keyword evidence="3" id="KW-1185">Reference proteome</keyword>